<evidence type="ECO:0000256" key="8">
    <source>
        <dbReference type="ARBA" id="ARBA00069911"/>
    </source>
</evidence>
<feature type="domain" description="PhoU" evidence="9">
    <location>
        <begin position="25"/>
        <end position="109"/>
    </location>
</feature>
<dbReference type="EMBL" id="CP012678">
    <property type="protein sequence ID" value="ALF58790.1"/>
    <property type="molecule type" value="Genomic_DNA"/>
</dbReference>
<evidence type="ECO:0000256" key="6">
    <source>
        <dbReference type="ARBA" id="ARBA00022592"/>
    </source>
</evidence>
<dbReference type="SUPFAM" id="SSF109755">
    <property type="entry name" value="PhoU-like"/>
    <property type="match status" value="1"/>
</dbReference>
<name>A0A0M4T0T5_9GAMM</name>
<proteinExistence type="inferred from homology"/>
<evidence type="ECO:0000313" key="11">
    <source>
        <dbReference type="Proteomes" id="UP000059847"/>
    </source>
</evidence>
<feature type="domain" description="PhoU" evidence="9">
    <location>
        <begin position="127"/>
        <end position="211"/>
    </location>
</feature>
<comment type="subunit">
    <text evidence="3">Homodimer.</text>
</comment>
<dbReference type="KEGG" id="pur:AOC03_00935"/>
<dbReference type="GO" id="GO:0006817">
    <property type="term" value="P:phosphate ion transport"/>
    <property type="evidence" value="ECO:0007669"/>
    <property type="project" value="UniProtKB-KW"/>
</dbReference>
<evidence type="ECO:0000256" key="4">
    <source>
        <dbReference type="ARBA" id="ARBA00022448"/>
    </source>
</evidence>
<evidence type="ECO:0000259" key="9">
    <source>
        <dbReference type="Pfam" id="PF01895"/>
    </source>
</evidence>
<evidence type="ECO:0000256" key="1">
    <source>
        <dbReference type="ARBA" id="ARBA00004496"/>
    </source>
</evidence>
<sequence length="263" mass="29695">MQNDKHTSKSFDQDLDEAIRLFLYMGDSAANQVTKAIHAMIGKDAVMAQEVIDMDFDINRMEIELDEHILLLVAKRQPTASDLRLVMAISKGVVDLERIGDEAVKIAKMALKIITQSHTPYGYAEVQHLGNHVRLMLHNALDAFSQSNAEQAFEVIRNDEVVNAEYQSALRALMTYIMEDSRHVSKVINVMWVLRALERIGDHAQNIAELVINYMSGHDVRHSDYTSVEKAVQEANDRMASHYPQVTISQENSASTIDDKVNE</sequence>
<dbReference type="GO" id="GO:0045936">
    <property type="term" value="P:negative regulation of phosphate metabolic process"/>
    <property type="evidence" value="ECO:0007669"/>
    <property type="project" value="InterPro"/>
</dbReference>
<evidence type="ECO:0000256" key="5">
    <source>
        <dbReference type="ARBA" id="ARBA00022490"/>
    </source>
</evidence>
<dbReference type="PANTHER" id="PTHR42930:SF3">
    <property type="entry name" value="PHOSPHATE-SPECIFIC TRANSPORT SYSTEM ACCESSORY PROTEIN PHOU"/>
    <property type="match status" value="1"/>
</dbReference>
<comment type="function">
    <text evidence="7">Plays a role in the regulation of phosphate uptake.</text>
</comment>
<dbReference type="GO" id="GO:0030643">
    <property type="term" value="P:intracellular phosphate ion homeostasis"/>
    <property type="evidence" value="ECO:0007669"/>
    <property type="project" value="InterPro"/>
</dbReference>
<keyword evidence="6" id="KW-0592">Phosphate transport</keyword>
<dbReference type="PIRSF" id="PIRSF003107">
    <property type="entry name" value="PhoU"/>
    <property type="match status" value="1"/>
</dbReference>
<keyword evidence="11" id="KW-1185">Reference proteome</keyword>
<dbReference type="GO" id="GO:0005737">
    <property type="term" value="C:cytoplasm"/>
    <property type="evidence" value="ECO:0007669"/>
    <property type="project" value="UniProtKB-SubCell"/>
</dbReference>
<reference evidence="10 11" key="1">
    <citation type="submission" date="2015-09" db="EMBL/GenBank/DDBJ databases">
        <title>Complete genome of Psychrobacter urativorans R10.10B.</title>
        <authorList>
            <person name="See-Too W.S."/>
            <person name="Chan K.G."/>
        </authorList>
    </citation>
    <scope>NUCLEOTIDE SEQUENCE [LARGE SCALE GENOMIC DNA]</scope>
    <source>
        <strain evidence="10 11">R10.10B</strain>
    </source>
</reference>
<keyword evidence="5" id="KW-0963">Cytoplasm</keyword>
<dbReference type="RefSeq" id="WP_062533186.1">
    <property type="nucleotide sequence ID" value="NZ_CP012678.1"/>
</dbReference>
<dbReference type="Proteomes" id="UP000059847">
    <property type="component" value="Chromosome"/>
</dbReference>
<dbReference type="InterPro" id="IPR038078">
    <property type="entry name" value="PhoU-like_sf"/>
</dbReference>
<comment type="similarity">
    <text evidence="2">Belongs to the PhoU family.</text>
</comment>
<evidence type="ECO:0000256" key="2">
    <source>
        <dbReference type="ARBA" id="ARBA00008107"/>
    </source>
</evidence>
<dbReference type="InterPro" id="IPR028366">
    <property type="entry name" value="PhoU"/>
</dbReference>
<evidence type="ECO:0000313" key="10">
    <source>
        <dbReference type="EMBL" id="ALF58790.1"/>
    </source>
</evidence>
<evidence type="ECO:0000256" key="3">
    <source>
        <dbReference type="ARBA" id="ARBA00011738"/>
    </source>
</evidence>
<dbReference type="FunFam" id="1.20.58.220:FF:000004">
    <property type="entry name" value="Phosphate-specific transport system accessory protein PhoU"/>
    <property type="match status" value="1"/>
</dbReference>
<evidence type="ECO:0000256" key="7">
    <source>
        <dbReference type="ARBA" id="ARBA00056181"/>
    </source>
</evidence>
<organism evidence="10 11">
    <name type="scientific">Psychrobacter urativorans</name>
    <dbReference type="NCBI Taxonomy" id="45610"/>
    <lineage>
        <taxon>Bacteria</taxon>
        <taxon>Pseudomonadati</taxon>
        <taxon>Pseudomonadota</taxon>
        <taxon>Gammaproteobacteria</taxon>
        <taxon>Moraxellales</taxon>
        <taxon>Moraxellaceae</taxon>
        <taxon>Psychrobacter</taxon>
    </lineage>
</organism>
<keyword evidence="4" id="KW-0813">Transport</keyword>
<dbReference type="Gene3D" id="1.20.58.220">
    <property type="entry name" value="Phosphate transport system protein phou homolog 2, domain 2"/>
    <property type="match status" value="2"/>
</dbReference>
<gene>
    <name evidence="10" type="ORF">AOC03_00935</name>
</gene>
<dbReference type="PANTHER" id="PTHR42930">
    <property type="entry name" value="PHOSPHATE-SPECIFIC TRANSPORT SYSTEM ACCESSORY PROTEIN PHOU"/>
    <property type="match status" value="1"/>
</dbReference>
<protein>
    <recommendedName>
        <fullName evidence="8">Phosphate-specific transport system accessory protein PhoU homolog</fullName>
    </recommendedName>
</protein>
<comment type="subcellular location">
    <subcellularLocation>
        <location evidence="1">Cytoplasm</location>
    </subcellularLocation>
</comment>
<dbReference type="AlphaFoldDB" id="A0A0M4T0T5"/>
<dbReference type="InterPro" id="IPR026022">
    <property type="entry name" value="PhoU_dom"/>
</dbReference>
<dbReference type="NCBIfam" id="TIGR02135">
    <property type="entry name" value="phoU_full"/>
    <property type="match status" value="1"/>
</dbReference>
<accession>A0A0M4T0T5</accession>
<dbReference type="Pfam" id="PF01895">
    <property type="entry name" value="PhoU"/>
    <property type="match status" value="2"/>
</dbReference>
<dbReference type="STRING" id="45610.AOC03_00935"/>